<feature type="region of interest" description="Disordered" evidence="1">
    <location>
        <begin position="408"/>
        <end position="434"/>
    </location>
</feature>
<feature type="region of interest" description="Disordered" evidence="1">
    <location>
        <begin position="124"/>
        <end position="288"/>
    </location>
</feature>
<feature type="compositionally biased region" description="Basic and acidic residues" evidence="1">
    <location>
        <begin position="22"/>
        <end position="38"/>
    </location>
</feature>
<dbReference type="PANTHER" id="PTHR46689">
    <property type="entry name" value="MEMBRANE PROTEIN, PUTATIVE-RELATED"/>
    <property type="match status" value="1"/>
</dbReference>
<feature type="compositionally biased region" description="Basic and acidic residues" evidence="1">
    <location>
        <begin position="83"/>
        <end position="98"/>
    </location>
</feature>
<name>A0ABR4L907_9EURO</name>
<evidence type="ECO:0000313" key="4">
    <source>
        <dbReference type="Proteomes" id="UP001610432"/>
    </source>
</evidence>
<feature type="compositionally biased region" description="Low complexity" evidence="1">
    <location>
        <begin position="71"/>
        <end position="82"/>
    </location>
</feature>
<dbReference type="PANTHER" id="PTHR46689:SF1">
    <property type="entry name" value="PHOD-LIKE PHOSPHATASE DOMAIN-CONTAINING PROTEIN"/>
    <property type="match status" value="1"/>
</dbReference>
<feature type="region of interest" description="Disordered" evidence="1">
    <location>
        <begin position="1063"/>
        <end position="1135"/>
    </location>
</feature>
<protein>
    <recommendedName>
        <fullName evidence="2">PhoD-like phosphatase domain-containing protein</fullName>
    </recommendedName>
</protein>
<dbReference type="CDD" id="cd07389">
    <property type="entry name" value="MPP_PhoD"/>
    <property type="match status" value="1"/>
</dbReference>
<dbReference type="Proteomes" id="UP001610432">
    <property type="component" value="Unassembled WGS sequence"/>
</dbReference>
<gene>
    <name evidence="3" type="ORF">BJX67DRAFT_386243</name>
</gene>
<feature type="compositionally biased region" description="Basic and acidic residues" evidence="1">
    <location>
        <begin position="124"/>
        <end position="134"/>
    </location>
</feature>
<keyword evidence="4" id="KW-1185">Reference proteome</keyword>
<dbReference type="GeneID" id="98149100"/>
<feature type="region of interest" description="Disordered" evidence="1">
    <location>
        <begin position="351"/>
        <end position="381"/>
    </location>
</feature>
<feature type="compositionally biased region" description="Low complexity" evidence="1">
    <location>
        <begin position="135"/>
        <end position="146"/>
    </location>
</feature>
<feature type="compositionally biased region" description="Acidic residues" evidence="1">
    <location>
        <begin position="1303"/>
        <end position="1317"/>
    </location>
</feature>
<accession>A0ABR4L907</accession>
<feature type="region of interest" description="Disordered" evidence="1">
    <location>
        <begin position="1150"/>
        <end position="1184"/>
    </location>
</feature>
<dbReference type="EMBL" id="JBFXLQ010000082">
    <property type="protein sequence ID" value="KAL2860852.1"/>
    <property type="molecule type" value="Genomic_DNA"/>
</dbReference>
<feature type="compositionally biased region" description="Polar residues" evidence="1">
    <location>
        <begin position="58"/>
        <end position="67"/>
    </location>
</feature>
<dbReference type="Gene3D" id="3.60.21.70">
    <property type="entry name" value="PhoD-like phosphatase"/>
    <property type="match status" value="1"/>
</dbReference>
<feature type="compositionally biased region" description="Acidic residues" evidence="1">
    <location>
        <begin position="1256"/>
        <end position="1267"/>
    </location>
</feature>
<proteinExistence type="predicted"/>
<feature type="compositionally biased region" description="Basic and acidic residues" evidence="1">
    <location>
        <begin position="172"/>
        <end position="187"/>
    </location>
</feature>
<feature type="region of interest" description="Disordered" evidence="1">
    <location>
        <begin position="1"/>
        <end position="106"/>
    </location>
</feature>
<feature type="compositionally biased region" description="Basic and acidic residues" evidence="1">
    <location>
        <begin position="148"/>
        <end position="162"/>
    </location>
</feature>
<organism evidence="3 4">
    <name type="scientific">Aspergillus lucknowensis</name>
    <dbReference type="NCBI Taxonomy" id="176173"/>
    <lineage>
        <taxon>Eukaryota</taxon>
        <taxon>Fungi</taxon>
        <taxon>Dikarya</taxon>
        <taxon>Ascomycota</taxon>
        <taxon>Pezizomycotina</taxon>
        <taxon>Eurotiomycetes</taxon>
        <taxon>Eurotiomycetidae</taxon>
        <taxon>Eurotiales</taxon>
        <taxon>Aspergillaceae</taxon>
        <taxon>Aspergillus</taxon>
        <taxon>Aspergillus subgen. Nidulantes</taxon>
    </lineage>
</organism>
<sequence length="1338" mass="148642">MASQNHSSVIAQDLSHKRRPSHHAEVTFRGSRSEDQVNSKDPSNLALPAEPNDYIARNSRTSTTHETPSGRAPASLSHASRLSRSDTVRSSGEQHDWAFNRSPLQKLEVALSGISKEEKRARALEAERKLKERMAGAPAKSADASAHGSRDTTTKAGQKGDNEGQYPTFSSSRKESNAQSGAHEREGNVTPPQGPDLERPTTSRTSAPPLHDYAARPLAESQYAGNRPPVKQVVKGGSVPRGSVSINHQQEDAHTTPGGSNQVPSRSSNVLPSQKLKAPHSSITPRSGENAILAPTQAVAMNVQVAPGSENGPHAKQNGHRIDLPAANSRTDKLNVTRDLRASGDSMVPASTENIQRSQTKSKRNTVSFNVPPPTPPPLSEWKSAPIARLEISDFDFQTLDVDKGKAWWEGGGTQNRRKSRALPKNYQKPPAQKISPPKRFKPLIFLKSGPLLRYSGLKRVRIDGPDGPVDKETWSGSILIVTKDSISSYEPPPTLRLFSQPMDLLPPPPAQINSEGVQLAPEYIDPTAGLMKLGRDGRPLYVKPVDHTEEEVDLSFVENDDGIYEMSPSAVDYRTEGLKQPVPANRIHSIDGETTGTYKEIPGARLYADPGRDVTFWRFKIEIELGEKQQRVAYRLNQGPAIGFWVPARGQPMNIMFHSGNGFSQGVDSSKLCGPDPLWRDVLNEHQTRPFHVMIGGGDQIFNDTVTANSLHFQEWLRIKDPSEKYGAPLNTEFKAELETSYLENYSRWFSQGLFSLANSQIPMVNIWNDHEILEGFGSYPEEFMSSAVISGLGNIAFKYYLLFQHHSVPEETEVDEPSWLLGPEPGPYINQRSRHLFMPLGDGITFLGLDCRTERMSDEVLSERTSDLIWDRCHREIVKGETKHMIVLLSIPVAYPRVAMVKNILNSRQSLGKAGFFGGLVNRHGAKVEIYDDHWTAKHHKSERRYLIEDLQDLAAEKSVRITILSGDVHLAAIGQFYSNPNLNISKDKDYRYMPNIISSGIADMPTTEMISDTLNRRNHVHHMDTNTDEDMIPIFTHDVNNKARNNKRLLPRRNWCSIRAYEPSTTPPDTPESESPASLEEPRPNVLQRTLSLTRGDRPQGGLLRRLSSKGRPPTREFNLSGAPPARRMSMDGPFPPADTGNSYFPPTAEFRPGPLLRRPTNLSQKGAKKAAKRGDDGAGTFVNLEGGLAVTLNLELNPRDPSGITTPYKILIPALWFEGTEYDPPAAPVSKGWRKWLGVRRNASSKPSLGGEETEEDFSDEERDTQTGPKQGQPQDDQVVTPEPGPQSQPQPQRQPQSMDDEYDDEDESELFLEPEPRPNVKRSTSIKKWFGRS</sequence>
<dbReference type="Pfam" id="PF19050">
    <property type="entry name" value="PhoD_2"/>
    <property type="match status" value="2"/>
</dbReference>
<feature type="compositionally biased region" description="Polar residues" evidence="1">
    <location>
        <begin position="1"/>
        <end position="10"/>
    </location>
</feature>
<dbReference type="InterPro" id="IPR043904">
    <property type="entry name" value="PhoD_2-like"/>
</dbReference>
<evidence type="ECO:0000256" key="1">
    <source>
        <dbReference type="SAM" id="MobiDB-lite"/>
    </source>
</evidence>
<feature type="compositionally biased region" description="Polar residues" evidence="1">
    <location>
        <begin position="1270"/>
        <end position="1282"/>
    </location>
</feature>
<evidence type="ECO:0000259" key="2">
    <source>
        <dbReference type="Pfam" id="PF19050"/>
    </source>
</evidence>
<comment type="caution">
    <text evidence="3">The sequence shown here is derived from an EMBL/GenBank/DDBJ whole genome shotgun (WGS) entry which is preliminary data.</text>
</comment>
<feature type="region of interest" description="Disordered" evidence="1">
    <location>
        <begin position="1245"/>
        <end position="1338"/>
    </location>
</feature>
<dbReference type="RefSeq" id="XP_070880746.1">
    <property type="nucleotide sequence ID" value="XM_071034028.1"/>
</dbReference>
<dbReference type="InterPro" id="IPR038607">
    <property type="entry name" value="PhoD-like_sf"/>
</dbReference>
<feature type="domain" description="PhoD-like phosphatase" evidence="2">
    <location>
        <begin position="910"/>
        <end position="1068"/>
    </location>
</feature>
<feature type="compositionally biased region" description="Polar residues" evidence="1">
    <location>
        <begin position="257"/>
        <end position="272"/>
    </location>
</feature>
<dbReference type="InterPro" id="IPR018946">
    <property type="entry name" value="PhoD-like_MPP"/>
</dbReference>
<evidence type="ECO:0000313" key="3">
    <source>
        <dbReference type="EMBL" id="KAL2860852.1"/>
    </source>
</evidence>
<feature type="compositionally biased region" description="Polar residues" evidence="1">
    <location>
        <begin position="351"/>
        <end position="369"/>
    </location>
</feature>
<feature type="domain" description="PhoD-like phosphatase" evidence="2">
    <location>
        <begin position="655"/>
        <end position="909"/>
    </location>
</feature>
<reference evidence="3 4" key="1">
    <citation type="submission" date="2024-07" db="EMBL/GenBank/DDBJ databases">
        <title>Section-level genome sequencing and comparative genomics of Aspergillus sections Usti and Cavernicolus.</title>
        <authorList>
            <consortium name="Lawrence Berkeley National Laboratory"/>
            <person name="Nybo J.L."/>
            <person name="Vesth T.C."/>
            <person name="Theobald S."/>
            <person name="Frisvad J.C."/>
            <person name="Larsen T.O."/>
            <person name="Kjaerboelling I."/>
            <person name="Rothschild-Mancinelli K."/>
            <person name="Lyhne E.K."/>
            <person name="Kogle M.E."/>
            <person name="Barry K."/>
            <person name="Clum A."/>
            <person name="Na H."/>
            <person name="Ledsgaard L."/>
            <person name="Lin J."/>
            <person name="Lipzen A."/>
            <person name="Kuo A."/>
            <person name="Riley R."/>
            <person name="Mondo S."/>
            <person name="Labutti K."/>
            <person name="Haridas S."/>
            <person name="Pangalinan J."/>
            <person name="Salamov A.A."/>
            <person name="Simmons B.A."/>
            <person name="Magnuson J.K."/>
            <person name="Chen J."/>
            <person name="Drula E."/>
            <person name="Henrissat B."/>
            <person name="Wiebenga A."/>
            <person name="Lubbers R.J."/>
            <person name="Gomes A.C."/>
            <person name="Macurrencykelacurrency M.R."/>
            <person name="Stajich J."/>
            <person name="Grigoriev I.V."/>
            <person name="Mortensen U.H."/>
            <person name="De Vries R.P."/>
            <person name="Baker S.E."/>
            <person name="Andersen M.R."/>
        </authorList>
    </citation>
    <scope>NUCLEOTIDE SEQUENCE [LARGE SCALE GENOMIC DNA]</scope>
    <source>
        <strain evidence="3 4">CBS 449.75</strain>
    </source>
</reference>